<dbReference type="OrthoDB" id="3231855at2759"/>
<feature type="compositionally biased region" description="Low complexity" evidence="1">
    <location>
        <begin position="130"/>
        <end position="166"/>
    </location>
</feature>
<name>A0A167EBH6_9ASCO</name>
<dbReference type="AlphaFoldDB" id="A0A167EBH6"/>
<proteinExistence type="predicted"/>
<accession>A0A167EBH6</accession>
<dbReference type="PANTHER" id="PTHR47417:SF1">
    <property type="entry name" value="SMR DOMAIN-CONTAINING PROTEIN YPL199C"/>
    <property type="match status" value="1"/>
</dbReference>
<dbReference type="InterPro" id="IPR036063">
    <property type="entry name" value="Smr_dom_sf"/>
</dbReference>
<dbReference type="PANTHER" id="PTHR47417">
    <property type="entry name" value="SMR DOMAIN-CONTAINING PROTEIN YPL199C"/>
    <property type="match status" value="1"/>
</dbReference>
<reference evidence="3 4" key="1">
    <citation type="submission" date="2016-02" db="EMBL/GenBank/DDBJ databases">
        <title>Complete genome sequence and transcriptome regulation of the pentose utilising yeast Sugiyamaella lignohabitans.</title>
        <authorList>
            <person name="Bellasio M."/>
            <person name="Peymann A."/>
            <person name="Valli M."/>
            <person name="Sipitzky M."/>
            <person name="Graf A."/>
            <person name="Sauer M."/>
            <person name="Marx H."/>
            <person name="Mattanovich D."/>
        </authorList>
    </citation>
    <scope>NUCLEOTIDE SEQUENCE [LARGE SCALE GENOMIC DNA]</scope>
    <source>
        <strain evidence="3 4">CBS 10342</strain>
    </source>
</reference>
<dbReference type="RefSeq" id="XP_018736348.1">
    <property type="nucleotide sequence ID" value="XM_018881918.1"/>
</dbReference>
<evidence type="ECO:0000313" key="4">
    <source>
        <dbReference type="Proteomes" id="UP000189580"/>
    </source>
</evidence>
<dbReference type="KEGG" id="slb:AWJ20_4822"/>
<dbReference type="GO" id="GO:0070481">
    <property type="term" value="P:nuclear-transcribed mRNA catabolic process, non-stop decay"/>
    <property type="evidence" value="ECO:0007669"/>
    <property type="project" value="EnsemblFungi"/>
</dbReference>
<dbReference type="SMART" id="SM00463">
    <property type="entry name" value="SMR"/>
    <property type="match status" value="1"/>
</dbReference>
<evidence type="ECO:0000256" key="1">
    <source>
        <dbReference type="SAM" id="MobiDB-lite"/>
    </source>
</evidence>
<gene>
    <name evidence="3" type="ORF">AWJ20_4822</name>
</gene>
<feature type="domain" description="Smr" evidence="2">
    <location>
        <begin position="25"/>
        <end position="101"/>
    </location>
</feature>
<organism evidence="3 4">
    <name type="scientific">Sugiyamaella lignohabitans</name>
    <dbReference type="NCBI Taxonomy" id="796027"/>
    <lineage>
        <taxon>Eukaryota</taxon>
        <taxon>Fungi</taxon>
        <taxon>Dikarya</taxon>
        <taxon>Ascomycota</taxon>
        <taxon>Saccharomycotina</taxon>
        <taxon>Dipodascomycetes</taxon>
        <taxon>Dipodascales</taxon>
        <taxon>Trichomonascaceae</taxon>
        <taxon>Sugiyamaella</taxon>
    </lineage>
</organism>
<evidence type="ECO:0000259" key="2">
    <source>
        <dbReference type="PROSITE" id="PS50828"/>
    </source>
</evidence>
<dbReference type="InterPro" id="IPR053020">
    <property type="entry name" value="Smr_domain_protein"/>
</dbReference>
<dbReference type="SUPFAM" id="SSF160443">
    <property type="entry name" value="SMR domain-like"/>
    <property type="match status" value="1"/>
</dbReference>
<evidence type="ECO:0000313" key="3">
    <source>
        <dbReference type="EMBL" id="ANB13871.1"/>
    </source>
</evidence>
<feature type="region of interest" description="Disordered" evidence="1">
    <location>
        <begin position="106"/>
        <end position="166"/>
    </location>
</feature>
<dbReference type="PROSITE" id="PS50828">
    <property type="entry name" value="SMR"/>
    <property type="match status" value="1"/>
</dbReference>
<dbReference type="GeneID" id="30036996"/>
<dbReference type="Proteomes" id="UP000189580">
    <property type="component" value="Chromosome d"/>
</dbReference>
<keyword evidence="4" id="KW-1185">Reference proteome</keyword>
<dbReference type="EMBL" id="CP014502">
    <property type="protein sequence ID" value="ANB13871.1"/>
    <property type="molecule type" value="Genomic_DNA"/>
</dbReference>
<protein>
    <recommendedName>
        <fullName evidence="2">Smr domain-containing protein</fullName>
    </recommendedName>
</protein>
<dbReference type="InterPro" id="IPR002625">
    <property type="entry name" value="Smr_dom"/>
</dbReference>
<dbReference type="Pfam" id="PF01713">
    <property type="entry name" value="Smr"/>
    <property type="match status" value="1"/>
</dbReference>
<sequence>MDQYNKQAADFVFRANNADSGPDEIDLHGLYVKEAIQALDTRIRAGIQRHESHIKAIVGKGNHSANHVAKIKPAVEELCQTHGIRHEIDPHNSGVIILHLDGQSGPAVNTGNYPQQPPASHGGSASQYYGGNAPQQQPYAPQHQQYQQNYGQQQQQYQQQPQGQGQNNQNDMLFKIFCGVAKMLFRQCA</sequence>
<dbReference type="Gene3D" id="3.30.1370.110">
    <property type="match status" value="1"/>
</dbReference>